<evidence type="ECO:0000313" key="1">
    <source>
        <dbReference type="EMBL" id="KAK0712726.1"/>
    </source>
</evidence>
<reference evidence="1" key="1">
    <citation type="submission" date="2023-06" db="EMBL/GenBank/DDBJ databases">
        <title>Genome-scale phylogeny and comparative genomics of the fungal order Sordariales.</title>
        <authorList>
            <consortium name="Lawrence Berkeley National Laboratory"/>
            <person name="Hensen N."/>
            <person name="Bonometti L."/>
            <person name="Westerberg I."/>
            <person name="Brannstrom I.O."/>
            <person name="Guillou S."/>
            <person name="Cros-Aarteil S."/>
            <person name="Calhoun S."/>
            <person name="Haridas S."/>
            <person name="Kuo A."/>
            <person name="Mondo S."/>
            <person name="Pangilinan J."/>
            <person name="Riley R."/>
            <person name="LaButti K."/>
            <person name="Andreopoulos B."/>
            <person name="Lipzen A."/>
            <person name="Chen C."/>
            <person name="Yanf M."/>
            <person name="Daum C."/>
            <person name="Ng V."/>
            <person name="Clum A."/>
            <person name="Steindorff A."/>
            <person name="Ohm R."/>
            <person name="Martin F."/>
            <person name="Silar P."/>
            <person name="Natvig D."/>
            <person name="Lalanne C."/>
            <person name="Gautier V."/>
            <person name="Ament-velasquez S.L."/>
            <person name="Kruys A."/>
            <person name="Hutchinson M.I."/>
            <person name="Powell A.J."/>
            <person name="Barry K."/>
            <person name="Miller A.N."/>
            <person name="Grigoriev I.V."/>
            <person name="Debuchy R."/>
            <person name="Gladieux P."/>
            <person name="Thoren M.H."/>
            <person name="Johannesson H."/>
        </authorList>
    </citation>
    <scope>NUCLEOTIDE SEQUENCE</scope>
    <source>
        <strain evidence="1">SMH2392-1A</strain>
    </source>
</reference>
<keyword evidence="2" id="KW-1185">Reference proteome</keyword>
<proteinExistence type="predicted"/>
<sequence>MPNFPYQSHARKTCSAKQVFPDDSDGKIPTIAPNTDRTGQIERLSADSVSALIFFHSLPGLSTQNPFLSVCIRHSHLKFRAPKGCCPTHNLIIRAVLPSLIKISRSIHHRLLAQTQVITPFTDKLVTPSCYLHRAKDVTLAHSMAVTVSSALAACPGFWARWCLLRGVPPLLVPRSPEESCLRRLGWLVLFTRPCHPVVCPEP</sequence>
<dbReference type="EMBL" id="JAUIRO010000005">
    <property type="protein sequence ID" value="KAK0712726.1"/>
    <property type="molecule type" value="Genomic_DNA"/>
</dbReference>
<name>A0AA40ABE0_9PEZI</name>
<organism evidence="1 2">
    <name type="scientific">Lasiosphaeria miniovina</name>
    <dbReference type="NCBI Taxonomy" id="1954250"/>
    <lineage>
        <taxon>Eukaryota</taxon>
        <taxon>Fungi</taxon>
        <taxon>Dikarya</taxon>
        <taxon>Ascomycota</taxon>
        <taxon>Pezizomycotina</taxon>
        <taxon>Sordariomycetes</taxon>
        <taxon>Sordariomycetidae</taxon>
        <taxon>Sordariales</taxon>
        <taxon>Lasiosphaeriaceae</taxon>
        <taxon>Lasiosphaeria</taxon>
    </lineage>
</organism>
<comment type="caution">
    <text evidence="1">The sequence shown here is derived from an EMBL/GenBank/DDBJ whole genome shotgun (WGS) entry which is preliminary data.</text>
</comment>
<dbReference type="AlphaFoldDB" id="A0AA40ABE0"/>
<dbReference type="RefSeq" id="XP_060294049.1">
    <property type="nucleotide sequence ID" value="XM_060442226.1"/>
</dbReference>
<dbReference type="Proteomes" id="UP001172101">
    <property type="component" value="Unassembled WGS sequence"/>
</dbReference>
<gene>
    <name evidence="1" type="ORF">B0T26DRAFT_715079</name>
</gene>
<accession>A0AA40ABE0</accession>
<evidence type="ECO:0000313" key="2">
    <source>
        <dbReference type="Proteomes" id="UP001172101"/>
    </source>
</evidence>
<protein>
    <submittedName>
        <fullName evidence="1">Uncharacterized protein</fullName>
    </submittedName>
</protein>
<dbReference type="GeneID" id="85325496"/>